<keyword evidence="2 6" id="KW-0132">Cell division</keyword>
<evidence type="ECO:0000256" key="3">
    <source>
        <dbReference type="ARBA" id="ARBA00023210"/>
    </source>
</evidence>
<evidence type="ECO:0000313" key="10">
    <source>
        <dbReference type="Proteomes" id="UP000588068"/>
    </source>
</evidence>
<dbReference type="InterPro" id="IPR013033">
    <property type="entry name" value="MinC"/>
</dbReference>
<gene>
    <name evidence="6" type="primary">minC</name>
    <name evidence="9" type="ORF">HNQ60_002049</name>
</gene>
<evidence type="ECO:0000313" key="9">
    <source>
        <dbReference type="EMBL" id="MBB6093171.1"/>
    </source>
</evidence>
<sequence>MNNKAVSSAIDTACEVRFGQVGLVQLRVRSTDRKAIQDELSARIAAAPQLFERAAACLDLSALESQPDEALARELFDAIRQVGLLPVGVAFDGTEAINTLARSLDLPVLTQFRAQSKAPAQRPTAVQSIAPPPPPPVVEPSLPTLMQHQPVRSGQRVYARNRDLIVTTVVGAGAEVMADGCVHIYGTLRGRAMAGARGEVTARVFCQAFHAELVSIAGVFRVFETIPPELAGKPVQAWLDGDDLRFERIGG</sequence>
<dbReference type="RefSeq" id="WP_184331270.1">
    <property type="nucleotide sequence ID" value="NZ_JACHHZ010000002.1"/>
</dbReference>
<dbReference type="GO" id="GO:0051302">
    <property type="term" value="P:regulation of cell division"/>
    <property type="evidence" value="ECO:0007669"/>
    <property type="project" value="InterPro"/>
</dbReference>
<comment type="caution">
    <text evidence="9">The sequence shown here is derived from an EMBL/GenBank/DDBJ whole genome shotgun (WGS) entry which is preliminary data.</text>
</comment>
<keyword evidence="4 6" id="KW-0131">Cell cycle</keyword>
<feature type="domain" description="Septum formation inhibitor MinC C-terminal" evidence="7">
    <location>
        <begin position="148"/>
        <end position="246"/>
    </location>
</feature>
<dbReference type="Proteomes" id="UP000588068">
    <property type="component" value="Unassembled WGS sequence"/>
</dbReference>
<dbReference type="Pfam" id="PF05209">
    <property type="entry name" value="MinC_N"/>
    <property type="match status" value="1"/>
</dbReference>
<dbReference type="InterPro" id="IPR005526">
    <property type="entry name" value="Septum_form_inhib_MinC_C"/>
</dbReference>
<dbReference type="InterPro" id="IPR007874">
    <property type="entry name" value="MinC_N"/>
</dbReference>
<dbReference type="InterPro" id="IPR036145">
    <property type="entry name" value="MinC_C_sf"/>
</dbReference>
<evidence type="ECO:0000256" key="5">
    <source>
        <dbReference type="ARBA" id="ARBA00025606"/>
    </source>
</evidence>
<feature type="domain" description="Septum formation inhibitor MinC N-terminal" evidence="8">
    <location>
        <begin position="17"/>
        <end position="86"/>
    </location>
</feature>
<dbReference type="GO" id="GO:1901891">
    <property type="term" value="P:regulation of cell septum assembly"/>
    <property type="evidence" value="ECO:0007669"/>
    <property type="project" value="InterPro"/>
</dbReference>
<comment type="function">
    <text evidence="5 6">Cell division inhibitor that blocks the formation of polar Z ring septums. Rapidly oscillates between the poles of the cell to destabilize FtsZ filaments that have formed before they mature into polar Z rings. Prevents FtsZ polymerization.</text>
</comment>
<comment type="similarity">
    <text evidence="1 6">Belongs to the MinC family.</text>
</comment>
<dbReference type="PANTHER" id="PTHR34108:SF1">
    <property type="entry name" value="SEPTUM SITE-DETERMINING PROTEIN MINC"/>
    <property type="match status" value="1"/>
</dbReference>
<dbReference type="SUPFAM" id="SSF63848">
    <property type="entry name" value="Cell-division inhibitor MinC, C-terminal domain"/>
    <property type="match status" value="1"/>
</dbReference>
<dbReference type="AlphaFoldDB" id="A0A841HIY7"/>
<proteinExistence type="inferred from homology"/>
<organism evidence="9 10">
    <name type="scientific">Povalibacter uvarum</name>
    <dbReference type="NCBI Taxonomy" id="732238"/>
    <lineage>
        <taxon>Bacteria</taxon>
        <taxon>Pseudomonadati</taxon>
        <taxon>Pseudomonadota</taxon>
        <taxon>Gammaproteobacteria</taxon>
        <taxon>Steroidobacterales</taxon>
        <taxon>Steroidobacteraceae</taxon>
        <taxon>Povalibacter</taxon>
    </lineage>
</organism>
<dbReference type="HAMAP" id="MF_00267">
    <property type="entry name" value="MinC"/>
    <property type="match status" value="1"/>
</dbReference>
<evidence type="ECO:0000256" key="6">
    <source>
        <dbReference type="HAMAP-Rule" id="MF_00267"/>
    </source>
</evidence>
<dbReference type="GO" id="GO:0000917">
    <property type="term" value="P:division septum assembly"/>
    <property type="evidence" value="ECO:0007669"/>
    <property type="project" value="UniProtKB-KW"/>
</dbReference>
<dbReference type="EMBL" id="JACHHZ010000002">
    <property type="protein sequence ID" value="MBB6093171.1"/>
    <property type="molecule type" value="Genomic_DNA"/>
</dbReference>
<evidence type="ECO:0000256" key="4">
    <source>
        <dbReference type="ARBA" id="ARBA00023306"/>
    </source>
</evidence>
<keyword evidence="3 6" id="KW-0717">Septation</keyword>
<accession>A0A841HIY7</accession>
<evidence type="ECO:0000259" key="8">
    <source>
        <dbReference type="Pfam" id="PF05209"/>
    </source>
</evidence>
<dbReference type="PANTHER" id="PTHR34108">
    <property type="entry name" value="SEPTUM SITE-DETERMINING PROTEIN MINC"/>
    <property type="match status" value="1"/>
</dbReference>
<name>A0A841HIY7_9GAMM</name>
<dbReference type="Pfam" id="PF03775">
    <property type="entry name" value="MinC_C"/>
    <property type="match status" value="1"/>
</dbReference>
<dbReference type="InterPro" id="IPR016098">
    <property type="entry name" value="CAP/MinC_C"/>
</dbReference>
<dbReference type="Gene3D" id="3.30.70.260">
    <property type="match status" value="1"/>
</dbReference>
<dbReference type="GO" id="GO:0000902">
    <property type="term" value="P:cell morphogenesis"/>
    <property type="evidence" value="ECO:0007669"/>
    <property type="project" value="InterPro"/>
</dbReference>
<comment type="subunit">
    <text evidence="6">Interacts with MinD and FtsZ.</text>
</comment>
<dbReference type="NCBIfam" id="TIGR01222">
    <property type="entry name" value="minC"/>
    <property type="match status" value="1"/>
</dbReference>
<evidence type="ECO:0000259" key="7">
    <source>
        <dbReference type="Pfam" id="PF03775"/>
    </source>
</evidence>
<evidence type="ECO:0000256" key="1">
    <source>
        <dbReference type="ARBA" id="ARBA00006291"/>
    </source>
</evidence>
<evidence type="ECO:0000256" key="2">
    <source>
        <dbReference type="ARBA" id="ARBA00022618"/>
    </source>
</evidence>
<keyword evidence="10" id="KW-1185">Reference proteome</keyword>
<protein>
    <recommendedName>
        <fullName evidence="6">Probable septum site-determining protein MinC</fullName>
    </recommendedName>
</protein>
<dbReference type="Gene3D" id="2.160.20.70">
    <property type="match status" value="1"/>
</dbReference>
<reference evidence="9 10" key="1">
    <citation type="submission" date="2020-08" db="EMBL/GenBank/DDBJ databases">
        <title>Genomic Encyclopedia of Type Strains, Phase IV (KMG-IV): sequencing the most valuable type-strain genomes for metagenomic binning, comparative biology and taxonomic classification.</title>
        <authorList>
            <person name="Goeker M."/>
        </authorList>
    </citation>
    <scope>NUCLEOTIDE SEQUENCE [LARGE SCALE GENOMIC DNA]</scope>
    <source>
        <strain evidence="9 10">DSM 26723</strain>
    </source>
</reference>